<protein>
    <recommendedName>
        <fullName evidence="6 9">ATP phosphoribosyltransferase regulatory subunit</fullName>
    </recommendedName>
</protein>
<keyword evidence="7 9" id="KW-0963">Cytoplasm</keyword>
<evidence type="ECO:0000256" key="5">
    <source>
        <dbReference type="ARBA" id="ARBA00011738"/>
    </source>
</evidence>
<evidence type="ECO:0000256" key="10">
    <source>
        <dbReference type="PIRSR" id="PIRSR001549-1"/>
    </source>
</evidence>
<feature type="domain" description="Aminoacyl-transfer RNA synthetases class-II family profile" evidence="11">
    <location>
        <begin position="24"/>
        <end position="226"/>
    </location>
</feature>
<reference evidence="12 13" key="1">
    <citation type="submission" date="2019-12" db="EMBL/GenBank/DDBJ databases">
        <authorList>
            <person name="Huq M.A."/>
        </authorList>
    </citation>
    <scope>NUCLEOTIDE SEQUENCE [LARGE SCALE GENOMIC DNA]</scope>
    <source>
        <strain evidence="12 13">MAH-20</strain>
    </source>
</reference>
<comment type="pathway">
    <text evidence="2 9">Amino-acid biosynthesis; L-histidine biosynthesis; L-histidine from 5-phospho-alpha-D-ribose 1-diphosphate: step 1/9.</text>
</comment>
<dbReference type="Pfam" id="PF13393">
    <property type="entry name" value="tRNA-synt_His"/>
    <property type="match status" value="1"/>
</dbReference>
<dbReference type="EMBL" id="WQMS01000007">
    <property type="protein sequence ID" value="MVO77635.1"/>
    <property type="molecule type" value="Genomic_DNA"/>
</dbReference>
<proteinExistence type="inferred from homology"/>
<evidence type="ECO:0000256" key="9">
    <source>
        <dbReference type="HAMAP-Rule" id="MF_00125"/>
    </source>
</evidence>
<dbReference type="GO" id="GO:0004821">
    <property type="term" value="F:histidine-tRNA ligase activity"/>
    <property type="evidence" value="ECO:0007669"/>
    <property type="project" value="TreeGrafter"/>
</dbReference>
<dbReference type="InterPro" id="IPR006195">
    <property type="entry name" value="aa-tRNA-synth_II"/>
</dbReference>
<dbReference type="UniPathway" id="UPA00031">
    <property type="reaction ID" value="UER00006"/>
</dbReference>
<dbReference type="Gene3D" id="3.30.930.10">
    <property type="entry name" value="Bira Bifunctional Protein, Domain 2"/>
    <property type="match status" value="1"/>
</dbReference>
<evidence type="ECO:0000256" key="2">
    <source>
        <dbReference type="ARBA" id="ARBA00004667"/>
    </source>
</evidence>
<dbReference type="PROSITE" id="PS50862">
    <property type="entry name" value="AA_TRNA_LIGASE_II"/>
    <property type="match status" value="1"/>
</dbReference>
<dbReference type="GO" id="GO:0005737">
    <property type="term" value="C:cytoplasm"/>
    <property type="evidence" value="ECO:0007669"/>
    <property type="project" value="UniProtKB-SubCell"/>
</dbReference>
<dbReference type="Proteomes" id="UP000441389">
    <property type="component" value="Unassembled WGS sequence"/>
</dbReference>
<comment type="similarity">
    <text evidence="3 9">Belongs to the class-II aminoacyl-tRNA synthetase family. HisZ subfamily.</text>
</comment>
<evidence type="ECO:0000313" key="13">
    <source>
        <dbReference type="Proteomes" id="UP000441389"/>
    </source>
</evidence>
<feature type="binding site" evidence="10">
    <location>
        <position position="124"/>
    </location>
    <ligand>
        <name>L-histidine</name>
        <dbReference type="ChEBI" id="CHEBI:57595"/>
    </ligand>
</feature>
<evidence type="ECO:0000259" key="11">
    <source>
        <dbReference type="PROSITE" id="PS50862"/>
    </source>
</evidence>
<evidence type="ECO:0000256" key="4">
    <source>
        <dbReference type="ARBA" id="ARBA00011496"/>
    </source>
</evidence>
<evidence type="ECO:0000256" key="1">
    <source>
        <dbReference type="ARBA" id="ARBA00004496"/>
    </source>
</evidence>
<keyword evidence="9" id="KW-0368">Histidine biosynthesis</keyword>
<dbReference type="PANTHER" id="PTHR43707:SF1">
    <property type="entry name" value="HISTIDINE--TRNA LIGASE, MITOCHONDRIAL-RELATED"/>
    <property type="match status" value="1"/>
</dbReference>
<dbReference type="GO" id="GO:0016757">
    <property type="term" value="F:glycosyltransferase activity"/>
    <property type="evidence" value="ECO:0007669"/>
    <property type="project" value="UniProtKB-KW"/>
</dbReference>
<keyword evidence="13" id="KW-1185">Reference proteome</keyword>
<comment type="subcellular location">
    <subcellularLocation>
        <location evidence="1 9">Cytoplasm</location>
    </subcellularLocation>
</comment>
<dbReference type="InterPro" id="IPR045864">
    <property type="entry name" value="aa-tRNA-synth_II/BPL/LPL"/>
</dbReference>
<comment type="caution">
    <text evidence="12">The sequence shown here is derived from an EMBL/GenBank/DDBJ whole genome shotgun (WGS) entry which is preliminary data.</text>
</comment>
<keyword evidence="9" id="KW-0028">Amino-acid biosynthesis</keyword>
<comment type="subunit">
    <text evidence="4 9">Heteromultimer composed of HisG and HisZ subunits.</text>
</comment>
<name>A0A6I4IZN3_9SPHN</name>
<feature type="binding site" evidence="10">
    <location>
        <begin position="80"/>
        <end position="82"/>
    </location>
    <ligand>
        <name>L-histidine</name>
        <dbReference type="ChEBI" id="CHEBI:57595"/>
    </ligand>
</feature>
<evidence type="ECO:0000256" key="7">
    <source>
        <dbReference type="ARBA" id="ARBA00022490"/>
    </source>
</evidence>
<evidence type="ECO:0000256" key="8">
    <source>
        <dbReference type="ARBA" id="ARBA00025246"/>
    </source>
</evidence>
<sequence length="368" mass="38722">MTSSLLPEGLRDRLPPQADAAAAILRAALDAIRAHGYERVAPPLAEYEESLVGRLKAGAARDLLRVADPLSQRTLALRPDITTQVGRIAATRLAHRPRPLRLSYGGPVVKLRATQLRPEREMTQIGAELIGRDTAPACAEIVALAVEALAAAGATGITVDLTLPNLVDTLAAGPLPLGPREAAQVRALLDAKDAGGLAAFGATAYLPLAEAAGPFAEAIARLRAFDATGALASRIAALEAIAARLEGIARVTLDPAERHGFEYQSWLGFSLFADGLTGEVGRGGSYAILHEEGREEPAVGFSIYPDPLLDTRADEQPPRRLFLPLGHDPAAANRLRAEGWITVAALDRDCAPAGCTHVLEGKEATRIG</sequence>
<dbReference type="PANTHER" id="PTHR43707">
    <property type="entry name" value="HISTIDYL-TRNA SYNTHETASE"/>
    <property type="match status" value="1"/>
</dbReference>
<keyword evidence="12" id="KW-0328">Glycosyltransferase</keyword>
<dbReference type="PIRSF" id="PIRSF001549">
    <property type="entry name" value="His-tRNA_synth"/>
    <property type="match status" value="1"/>
</dbReference>
<evidence type="ECO:0000313" key="12">
    <source>
        <dbReference type="EMBL" id="MVO77635.1"/>
    </source>
</evidence>
<dbReference type="InterPro" id="IPR041715">
    <property type="entry name" value="HisRS-like_core"/>
</dbReference>
<gene>
    <name evidence="9" type="primary">hisZ</name>
    <name evidence="12" type="ORF">GON01_06765</name>
</gene>
<dbReference type="GO" id="GO:0006427">
    <property type="term" value="P:histidyl-tRNA aminoacylation"/>
    <property type="evidence" value="ECO:0007669"/>
    <property type="project" value="TreeGrafter"/>
</dbReference>
<dbReference type="AlphaFoldDB" id="A0A6I4IZN3"/>
<evidence type="ECO:0000256" key="6">
    <source>
        <dbReference type="ARBA" id="ARBA00020397"/>
    </source>
</evidence>
<organism evidence="12 13">
    <name type="scientific">Sphingomonas horti</name>
    <dbReference type="NCBI Taxonomy" id="2682842"/>
    <lineage>
        <taxon>Bacteria</taxon>
        <taxon>Pseudomonadati</taxon>
        <taxon>Pseudomonadota</taxon>
        <taxon>Alphaproteobacteria</taxon>
        <taxon>Sphingomonadales</taxon>
        <taxon>Sphingomonadaceae</taxon>
        <taxon>Sphingomonas</taxon>
    </lineage>
</organism>
<comment type="subunit">
    <text evidence="5">Homodimer.</text>
</comment>
<dbReference type="RefSeq" id="WP_157026602.1">
    <property type="nucleotide sequence ID" value="NZ_WQMS01000007.1"/>
</dbReference>
<dbReference type="InterPro" id="IPR004516">
    <property type="entry name" value="HisRS/HisZ"/>
</dbReference>
<dbReference type="SUPFAM" id="SSF55681">
    <property type="entry name" value="Class II aaRS and biotin synthetases"/>
    <property type="match status" value="1"/>
</dbReference>
<dbReference type="InterPro" id="IPR004517">
    <property type="entry name" value="HisZ"/>
</dbReference>
<comment type="function">
    <text evidence="8 9">Required for the first step of histidine biosynthesis. May allow the feedback regulation of ATP phosphoribosyltransferase activity by histidine.</text>
</comment>
<keyword evidence="12" id="KW-0808">Transferase</keyword>
<accession>A0A6I4IZN3</accession>
<feature type="binding site" evidence="10">
    <location>
        <position position="128"/>
    </location>
    <ligand>
        <name>L-histidine</name>
        <dbReference type="ChEBI" id="CHEBI:57595"/>
    </ligand>
</feature>
<comment type="miscellaneous">
    <text evidence="9">This function is generally fulfilled by the C-terminal part of HisG, which is missing in some bacteria such as this one.</text>
</comment>
<evidence type="ECO:0000256" key="3">
    <source>
        <dbReference type="ARBA" id="ARBA00005539"/>
    </source>
</evidence>
<dbReference type="HAMAP" id="MF_00125">
    <property type="entry name" value="HisZ"/>
    <property type="match status" value="1"/>
</dbReference>
<dbReference type="GO" id="GO:0000105">
    <property type="term" value="P:L-histidine biosynthetic process"/>
    <property type="evidence" value="ECO:0007669"/>
    <property type="project" value="UniProtKB-UniRule"/>
</dbReference>